<evidence type="ECO:0000313" key="3">
    <source>
        <dbReference type="EMBL" id="CEH13926.1"/>
    </source>
</evidence>
<comment type="similarity">
    <text evidence="1">Belongs to the lcsJ thioesterase family.</text>
</comment>
<name>A0A0P1BD16_9BASI</name>
<sequence>MSSINPGSVPDPIVFPDYRLRRPLRVLTTPSLLTPYLPAVLKSGPPALVLRIVAMLLLLNIRSFPLFWHIRVFLPAVWARFKARPSIHPLLPWISSSKHATTQPGTSPALRLDALPLGKDIFNDVETYTCRAWPDDCDWNLHVSNSAYSRALDYARMSFLSSRILRFHFDGGWMALGGAALTFHKEIPFMAKYEIRMQVASWDDKWFYVLARFVSPAKGHARTRQAGVRKRSRSAQNLKAMLIDVAQPQGKPPVRPPKPDEEQEAGLQEGEVEQSLEGRTIYATAVSRYCFKSGRRTIPPWLVVATSGYGTFASTRSNWERAEGLRRNILSREQAKYQSKHGKAMPRDGIIEGGGHRKAGIMSVYDPARAEGVGKEDNRGLGAWQDKASWNLGEFEERRLRGLEEVRTIVGGVLPSSGSAALSISHS</sequence>
<reference evidence="4" key="1">
    <citation type="submission" date="2014-09" db="EMBL/GenBank/DDBJ databases">
        <authorList>
            <person name="Sharma Rahul"/>
            <person name="Thines Marco"/>
        </authorList>
    </citation>
    <scope>NUCLEOTIDE SEQUENCE [LARGE SCALE GENOMIC DNA]</scope>
</reference>
<feature type="region of interest" description="Disordered" evidence="2">
    <location>
        <begin position="246"/>
        <end position="273"/>
    </location>
</feature>
<evidence type="ECO:0000256" key="2">
    <source>
        <dbReference type="SAM" id="MobiDB-lite"/>
    </source>
</evidence>
<dbReference type="InterPro" id="IPR051490">
    <property type="entry name" value="THEM6_lcsJ_thioesterase"/>
</dbReference>
<proteinExistence type="inferred from homology"/>
<dbReference type="CDD" id="cd00586">
    <property type="entry name" value="4HBT"/>
    <property type="match status" value="1"/>
</dbReference>
<dbReference type="Gene3D" id="3.10.129.10">
    <property type="entry name" value="Hotdog Thioesterase"/>
    <property type="match status" value="1"/>
</dbReference>
<dbReference type="Pfam" id="PF13279">
    <property type="entry name" value="4HBT_2"/>
    <property type="match status" value="1"/>
</dbReference>
<organism evidence="3 4">
    <name type="scientific">Ceraceosorus bombacis</name>
    <dbReference type="NCBI Taxonomy" id="401625"/>
    <lineage>
        <taxon>Eukaryota</taxon>
        <taxon>Fungi</taxon>
        <taxon>Dikarya</taxon>
        <taxon>Basidiomycota</taxon>
        <taxon>Ustilaginomycotina</taxon>
        <taxon>Exobasidiomycetes</taxon>
        <taxon>Ceraceosorales</taxon>
        <taxon>Ceraceosoraceae</taxon>
        <taxon>Ceraceosorus</taxon>
    </lineage>
</organism>
<evidence type="ECO:0000313" key="4">
    <source>
        <dbReference type="Proteomes" id="UP000054845"/>
    </source>
</evidence>
<dbReference type="EMBL" id="CCYA01000238">
    <property type="protein sequence ID" value="CEH13926.1"/>
    <property type="molecule type" value="Genomic_DNA"/>
</dbReference>
<dbReference type="PANTHER" id="PTHR12475:SF4">
    <property type="entry name" value="PROTEIN THEM6"/>
    <property type="match status" value="1"/>
</dbReference>
<dbReference type="SUPFAM" id="SSF54637">
    <property type="entry name" value="Thioesterase/thiol ester dehydrase-isomerase"/>
    <property type="match status" value="1"/>
</dbReference>
<protein>
    <submittedName>
        <fullName evidence="3">Predicted thioesterase</fullName>
    </submittedName>
</protein>
<dbReference type="AlphaFoldDB" id="A0A0P1BD16"/>
<accession>A0A0P1BD16</accession>
<keyword evidence="4" id="KW-1185">Reference proteome</keyword>
<dbReference type="PANTHER" id="PTHR12475">
    <property type="match status" value="1"/>
</dbReference>
<dbReference type="OrthoDB" id="265761at2759"/>
<dbReference type="Proteomes" id="UP000054845">
    <property type="component" value="Unassembled WGS sequence"/>
</dbReference>
<evidence type="ECO:0000256" key="1">
    <source>
        <dbReference type="ARBA" id="ARBA00038476"/>
    </source>
</evidence>
<dbReference type="InterPro" id="IPR029069">
    <property type="entry name" value="HotDog_dom_sf"/>
</dbReference>